<name>A0A5B8HJS5_9GAMM</name>
<proteinExistence type="predicted"/>
<gene>
    <name evidence="1" type="ORF">Dpoa569_0001337</name>
</gene>
<evidence type="ECO:0000313" key="1">
    <source>
        <dbReference type="EMBL" id="QDX29556.1"/>
    </source>
</evidence>
<dbReference type="STRING" id="568768.GCA_000406125_02520"/>
<evidence type="ECO:0000313" key="2">
    <source>
        <dbReference type="Proteomes" id="UP000320591"/>
    </source>
</evidence>
<organism evidence="1 2">
    <name type="scientific">Dickeya poaceiphila</name>
    <dbReference type="NCBI Taxonomy" id="568768"/>
    <lineage>
        <taxon>Bacteria</taxon>
        <taxon>Pseudomonadati</taxon>
        <taxon>Pseudomonadota</taxon>
        <taxon>Gammaproteobacteria</taxon>
        <taxon>Enterobacterales</taxon>
        <taxon>Pectobacteriaceae</taxon>
        <taxon>Dickeya</taxon>
    </lineage>
</organism>
<dbReference type="OrthoDB" id="9023680at2"/>
<dbReference type="Proteomes" id="UP000320591">
    <property type="component" value="Chromosome"/>
</dbReference>
<protein>
    <submittedName>
        <fullName evidence="1">Transglycosylase</fullName>
    </submittedName>
</protein>
<dbReference type="EMBL" id="CP042220">
    <property type="protein sequence ID" value="QDX29556.1"/>
    <property type="molecule type" value="Genomic_DNA"/>
</dbReference>
<sequence>MVSDEIRGLADYVNIPRTIATVISANRATLHELDTVYGLEDLWALLEIITIDNYNAEVARRRSEQ</sequence>
<reference evidence="1 2" key="1">
    <citation type="journal article" date="2019" name="Environ. Microbiol.">
        <title>The phytopathogenic nature of Dickeya aquatica 174/2 and the dynamic early evolution of Dickeya pathogenicity.</title>
        <authorList>
            <person name="Duprey A."/>
            <person name="Taib N."/>
            <person name="Leonard S."/>
            <person name="Garin T."/>
            <person name="Flandrois J.P."/>
            <person name="Nasser W."/>
            <person name="Brochier-Armanet C."/>
            <person name="Reverchon S."/>
        </authorList>
    </citation>
    <scope>NUCLEOTIDE SEQUENCE [LARGE SCALE GENOMIC DNA]</scope>
    <source>
        <strain evidence="1 2">NCPPB 569</strain>
    </source>
</reference>
<keyword evidence="2" id="KW-1185">Reference proteome</keyword>
<dbReference type="KEGG" id="dic:Dpoa569_0001337"/>
<accession>A0A5B8HJS5</accession>
<dbReference type="RefSeq" id="WP_042871467.1">
    <property type="nucleotide sequence ID" value="NZ_CP042220.2"/>
</dbReference>
<dbReference type="AlphaFoldDB" id="A0A5B8HJS5"/>